<evidence type="ECO:0000313" key="15">
    <source>
        <dbReference type="EnsemblMetazoa" id="AALFPA23_010798.P15193"/>
    </source>
</evidence>
<evidence type="ECO:0000256" key="2">
    <source>
        <dbReference type="ARBA" id="ARBA00007193"/>
    </source>
</evidence>
<comment type="subcellular location">
    <subcellularLocation>
        <location evidence="1">Membrane</location>
        <topology evidence="1">Multi-pass membrane protein</topology>
    </subcellularLocation>
</comment>
<dbReference type="EnsemblMetazoa" id="AALFPA23_010798.R15193">
    <property type="protein sequence ID" value="AALFPA23_010798.P15193"/>
    <property type="gene ID" value="AALFPA23_010798"/>
</dbReference>
<keyword evidence="7" id="KW-0915">Sodium</keyword>
<keyword evidence="5 12" id="KW-0812">Transmembrane</keyword>
<keyword evidence="4 12" id="KW-0894">Sodium channel</keyword>
<organism evidence="15 16">
    <name type="scientific">Aedes albopictus</name>
    <name type="common">Asian tiger mosquito</name>
    <name type="synonym">Stegomyia albopicta</name>
    <dbReference type="NCBI Taxonomy" id="7160"/>
    <lineage>
        <taxon>Eukaryota</taxon>
        <taxon>Metazoa</taxon>
        <taxon>Ecdysozoa</taxon>
        <taxon>Arthropoda</taxon>
        <taxon>Hexapoda</taxon>
        <taxon>Insecta</taxon>
        <taxon>Pterygota</taxon>
        <taxon>Neoptera</taxon>
        <taxon>Endopterygota</taxon>
        <taxon>Diptera</taxon>
        <taxon>Nematocera</taxon>
        <taxon>Culicoidea</taxon>
        <taxon>Culicidae</taxon>
        <taxon>Culicinae</taxon>
        <taxon>Aedini</taxon>
        <taxon>Aedes</taxon>
        <taxon>Stegomyia</taxon>
    </lineage>
</organism>
<dbReference type="RefSeq" id="XP_062715246.1">
    <property type="nucleotide sequence ID" value="XM_062859262.1"/>
</dbReference>
<comment type="similarity">
    <text evidence="2 12">Belongs to the amiloride-sensitive sodium channel (TC 1.A.6) family.</text>
</comment>
<evidence type="ECO:0000256" key="8">
    <source>
        <dbReference type="ARBA" id="ARBA00023065"/>
    </source>
</evidence>
<evidence type="ECO:0000256" key="13">
    <source>
        <dbReference type="SAM" id="MobiDB-lite"/>
    </source>
</evidence>
<evidence type="ECO:0000256" key="14">
    <source>
        <dbReference type="SAM" id="Phobius"/>
    </source>
</evidence>
<accession>A0ABM1YNR0</accession>
<dbReference type="GeneID" id="134291485"/>
<evidence type="ECO:0000256" key="5">
    <source>
        <dbReference type="ARBA" id="ARBA00022692"/>
    </source>
</evidence>
<reference evidence="16" key="1">
    <citation type="journal article" date="2015" name="Proc. Natl. Acad. Sci. U.S.A.">
        <title>Genome sequence of the Asian Tiger mosquito, Aedes albopictus, reveals insights into its biology, genetics, and evolution.</title>
        <authorList>
            <person name="Chen X.G."/>
            <person name="Jiang X."/>
            <person name="Gu J."/>
            <person name="Xu M."/>
            <person name="Wu Y."/>
            <person name="Deng Y."/>
            <person name="Zhang C."/>
            <person name="Bonizzoni M."/>
            <person name="Dermauw W."/>
            <person name="Vontas J."/>
            <person name="Armbruster P."/>
            <person name="Huang X."/>
            <person name="Yang Y."/>
            <person name="Zhang H."/>
            <person name="He W."/>
            <person name="Peng H."/>
            <person name="Liu Y."/>
            <person name="Wu K."/>
            <person name="Chen J."/>
            <person name="Lirakis M."/>
            <person name="Topalis P."/>
            <person name="Van Leeuwen T."/>
            <person name="Hall A.B."/>
            <person name="Jiang X."/>
            <person name="Thorpe C."/>
            <person name="Mueller R.L."/>
            <person name="Sun C."/>
            <person name="Waterhouse R.M."/>
            <person name="Yan G."/>
            <person name="Tu Z.J."/>
            <person name="Fang X."/>
            <person name="James A.A."/>
        </authorList>
    </citation>
    <scope>NUCLEOTIDE SEQUENCE [LARGE SCALE GENOMIC DNA]</scope>
    <source>
        <strain evidence="16">Foshan</strain>
    </source>
</reference>
<protein>
    <recommendedName>
        <fullName evidence="17">Pickpocket</fullName>
    </recommendedName>
</protein>
<keyword evidence="16" id="KW-1185">Reference proteome</keyword>
<evidence type="ECO:0008006" key="17">
    <source>
        <dbReference type="Google" id="ProtNLM"/>
    </source>
</evidence>
<feature type="transmembrane region" description="Helical" evidence="14">
    <location>
        <begin position="490"/>
        <end position="515"/>
    </location>
</feature>
<dbReference type="InterPro" id="IPR001873">
    <property type="entry name" value="ENaC"/>
</dbReference>
<evidence type="ECO:0000256" key="3">
    <source>
        <dbReference type="ARBA" id="ARBA00022448"/>
    </source>
</evidence>
<dbReference type="PANTHER" id="PTHR11690:SF288">
    <property type="entry name" value="AMILORIDE-SENSITIVE NA+ CHANNEL-RELATED"/>
    <property type="match status" value="1"/>
</dbReference>
<evidence type="ECO:0000256" key="10">
    <source>
        <dbReference type="ARBA" id="ARBA00023201"/>
    </source>
</evidence>
<keyword evidence="9 14" id="KW-0472">Membrane</keyword>
<evidence type="ECO:0000256" key="9">
    <source>
        <dbReference type="ARBA" id="ARBA00023136"/>
    </source>
</evidence>
<dbReference type="InterPro" id="IPR020903">
    <property type="entry name" value="ENaC_CS"/>
</dbReference>
<dbReference type="PANTHER" id="PTHR11690">
    <property type="entry name" value="AMILORIDE-SENSITIVE SODIUM CHANNEL-RELATED"/>
    <property type="match status" value="1"/>
</dbReference>
<feature type="region of interest" description="Disordered" evidence="13">
    <location>
        <begin position="1"/>
        <end position="20"/>
    </location>
</feature>
<reference evidence="15" key="2">
    <citation type="submission" date="2025-05" db="UniProtKB">
        <authorList>
            <consortium name="EnsemblMetazoa"/>
        </authorList>
    </citation>
    <scope>IDENTIFICATION</scope>
    <source>
        <strain evidence="15">Foshan</strain>
    </source>
</reference>
<evidence type="ECO:0000256" key="1">
    <source>
        <dbReference type="ARBA" id="ARBA00004141"/>
    </source>
</evidence>
<keyword evidence="8 12" id="KW-0406">Ion transport</keyword>
<evidence type="ECO:0000256" key="6">
    <source>
        <dbReference type="ARBA" id="ARBA00022989"/>
    </source>
</evidence>
<evidence type="ECO:0000256" key="4">
    <source>
        <dbReference type="ARBA" id="ARBA00022461"/>
    </source>
</evidence>
<dbReference type="PRINTS" id="PR01078">
    <property type="entry name" value="AMINACHANNEL"/>
</dbReference>
<evidence type="ECO:0000256" key="12">
    <source>
        <dbReference type="RuleBase" id="RU000679"/>
    </source>
</evidence>
<evidence type="ECO:0000256" key="11">
    <source>
        <dbReference type="ARBA" id="ARBA00023303"/>
    </source>
</evidence>
<evidence type="ECO:0000256" key="7">
    <source>
        <dbReference type="ARBA" id="ARBA00023053"/>
    </source>
</evidence>
<evidence type="ECO:0000313" key="16">
    <source>
        <dbReference type="Proteomes" id="UP000069940"/>
    </source>
</evidence>
<keyword evidence="10 12" id="KW-0739">Sodium transport</keyword>
<sequence length="558" mass="64174">MYISRATKFKPRPPPSPSGRKYLEESKKLAIEFCDNTSIHGVKYFVGSNRALIEKVWWIVVFLLSLYGCGRLIQTVYMKWDREPVIVTFAQKPTPVFQIPFPAVTICPETKVKAANLNFTKTYYYSRFPLLRKQLTDDQLNKLLAMLQVCEFAFSDQFDNQTYDDDCVSLLKEMSIPQDEIFVVCSWRTSYENCSTDFGLTLTDVGFCYTFNSIAGDDLLRTDQLHNDFEYIAETRSTNWTLHEGYPPGTDIDTYPRRVLGAGIKAGVAALIKANESDLDYLCGNSFQGFKVLLHMPNEYPQLLNQHFRVPLNQEVAVSVTPRMIITSESIQSYKPNRRQCFFNNERYLKFFKDYTQSNCELECLANFTLRRCGCVKFSMPRSPKVKICGVTMEKCYEIATVELLEMEVKYRENPRLKNLDDCNCLPSCTSVQYNTEISQASFEWKRLLPVVKTFGDSLKGVQVSYLIVFFKDAQFIPVKRSELFGLTDFLANCGGLLGLFMGVSILSLVEIFYYCIIKPLVMWCKASKPEKEQQQVQVKTVSSLAEPISIWRYEGKM</sequence>
<keyword evidence="11 12" id="KW-0407">Ion channel</keyword>
<dbReference type="Gene3D" id="2.60.470.10">
    <property type="entry name" value="Acid-sensing ion channels like domains"/>
    <property type="match status" value="1"/>
</dbReference>
<dbReference type="Gene3D" id="1.10.287.770">
    <property type="entry name" value="YojJ-like"/>
    <property type="match status" value="1"/>
</dbReference>
<keyword evidence="3 12" id="KW-0813">Transport</keyword>
<dbReference type="PROSITE" id="PS01206">
    <property type="entry name" value="ASC"/>
    <property type="match status" value="1"/>
</dbReference>
<dbReference type="Proteomes" id="UP000069940">
    <property type="component" value="Unassembled WGS sequence"/>
</dbReference>
<feature type="transmembrane region" description="Helical" evidence="14">
    <location>
        <begin position="56"/>
        <end position="73"/>
    </location>
</feature>
<proteinExistence type="inferred from homology"/>
<keyword evidence="6 14" id="KW-1133">Transmembrane helix</keyword>
<dbReference type="Pfam" id="PF00858">
    <property type="entry name" value="ASC"/>
    <property type="match status" value="1"/>
</dbReference>
<name>A0ABM1YNR0_AEDAL</name>